<evidence type="ECO:0000259" key="2">
    <source>
        <dbReference type="PROSITE" id="PS51184"/>
    </source>
</evidence>
<sequence length="779" mass="85876">MAPILRERAGPLTNITKHHNHKVNRIPPPVNATKTLSETATRLSQPGQDDKENFRPSLADRVKQRRRTSAQADQPLLQKQAMPSRRAKAPPVKTTLLTSEVMDNPSPVPDPPTRTKRKRSVDQVNPPNLKLARAHSDLRAAADSHPVDTVMADAPESMPEASDMQNSSPLPRRRTTITPLTEEMVQSVVERVTARRDSRQDSPMESSVRQTPIMNAADDATLGGQPSRLGREFEFSPFDYIQYQREALTQLAQSRNPLYLPGPGALSPYTATPIVPNPLEAQPTLLGGHAHPATNIRRDISPTLEGAEDLAAESGMQSPGDDLMEGNETAAPMTEESDLVLDASVADDASPGNNGTFRSSPLEAPNNVTHLQDELATQAFDTADESDAASTIKASQTRRGGLLVKLPVKVPKEVDQFEGLSNDDRQFMIAMLAACKAHSNVKAGTIRRQQGKRILGLLKIAKPASATEGLVLSSEEAQQQLDTNTFFSGPIFVQGAQPMKLSTIPEFLGEYYDESVKVFVQDPLMKTAPCVKDVTIKQLKHRFEQTTKHTYPWNCLELAAHFEDGLRPAFLNNEDCRLLTKLKVPAAGDQVSCRGFEVGWKEIEKWALLAQAGSLTEPHQDSHAYSTYITVQQGIMGFGWLSNPTAAQHKAWLKEPYAFTNGSWRYRLVRAGETVYFPNGTVHFVFRLYSAGDTLAFGGHVLRCSQIVSWVKTLLEEKAHPGITNEEITVSAPAYLERVAAFVKQARRMGQEAKWGGGLAIQEFLRLKDEFMATPPPKR</sequence>
<feature type="region of interest" description="Disordered" evidence="1">
    <location>
        <begin position="153"/>
        <end position="173"/>
    </location>
</feature>
<feature type="compositionally biased region" description="Basic and acidic residues" evidence="1">
    <location>
        <begin position="48"/>
        <end position="62"/>
    </location>
</feature>
<evidence type="ECO:0000313" key="3">
    <source>
        <dbReference type="EMBL" id="KAK3053943.1"/>
    </source>
</evidence>
<dbReference type="EMBL" id="JAWDJX010000014">
    <property type="protein sequence ID" value="KAK3053943.1"/>
    <property type="molecule type" value="Genomic_DNA"/>
</dbReference>
<name>A0AAJ0DP21_9PEZI</name>
<dbReference type="PROSITE" id="PS51184">
    <property type="entry name" value="JMJC"/>
    <property type="match status" value="1"/>
</dbReference>
<evidence type="ECO:0000256" key="1">
    <source>
        <dbReference type="SAM" id="MobiDB-lite"/>
    </source>
</evidence>
<dbReference type="InterPro" id="IPR003347">
    <property type="entry name" value="JmjC_dom"/>
</dbReference>
<feature type="domain" description="JmjC" evidence="2">
    <location>
        <begin position="571"/>
        <end position="718"/>
    </location>
</feature>
<organism evidence="3 4">
    <name type="scientific">Extremus antarcticus</name>
    <dbReference type="NCBI Taxonomy" id="702011"/>
    <lineage>
        <taxon>Eukaryota</taxon>
        <taxon>Fungi</taxon>
        <taxon>Dikarya</taxon>
        <taxon>Ascomycota</taxon>
        <taxon>Pezizomycotina</taxon>
        <taxon>Dothideomycetes</taxon>
        <taxon>Dothideomycetidae</taxon>
        <taxon>Mycosphaerellales</taxon>
        <taxon>Extremaceae</taxon>
        <taxon>Extremus</taxon>
    </lineage>
</organism>
<reference evidence="3" key="1">
    <citation type="submission" date="2023-04" db="EMBL/GenBank/DDBJ databases">
        <title>Black Yeasts Isolated from many extreme environments.</title>
        <authorList>
            <person name="Coleine C."/>
            <person name="Stajich J.E."/>
            <person name="Selbmann L."/>
        </authorList>
    </citation>
    <scope>NUCLEOTIDE SEQUENCE</scope>
    <source>
        <strain evidence="3">CCFEE 5312</strain>
    </source>
</reference>
<feature type="region of interest" description="Disordered" evidence="1">
    <location>
        <begin position="37"/>
        <end position="129"/>
    </location>
</feature>
<accession>A0AAJ0DP21</accession>
<dbReference type="Proteomes" id="UP001271007">
    <property type="component" value="Unassembled WGS sequence"/>
</dbReference>
<dbReference type="Gene3D" id="2.60.120.650">
    <property type="entry name" value="Cupin"/>
    <property type="match status" value="1"/>
</dbReference>
<feature type="compositionally biased region" description="Polar residues" evidence="1">
    <location>
        <begin position="37"/>
        <end position="47"/>
    </location>
</feature>
<protein>
    <recommendedName>
        <fullName evidence="2">JmjC domain-containing protein</fullName>
    </recommendedName>
</protein>
<evidence type="ECO:0000313" key="4">
    <source>
        <dbReference type="Proteomes" id="UP001271007"/>
    </source>
</evidence>
<gene>
    <name evidence="3" type="ORF">LTR09_005223</name>
</gene>
<dbReference type="SUPFAM" id="SSF51197">
    <property type="entry name" value="Clavaminate synthase-like"/>
    <property type="match status" value="1"/>
</dbReference>
<comment type="caution">
    <text evidence="3">The sequence shown here is derived from an EMBL/GenBank/DDBJ whole genome shotgun (WGS) entry which is preliminary data.</text>
</comment>
<dbReference type="AlphaFoldDB" id="A0AAJ0DP21"/>
<proteinExistence type="predicted"/>
<keyword evidence="4" id="KW-1185">Reference proteome</keyword>